<keyword evidence="1" id="KW-0560">Oxidoreductase</keyword>
<reference evidence="3 4" key="1">
    <citation type="submission" date="2017-09" db="EMBL/GenBank/DDBJ databases">
        <title>Sphingomonas panjinensis sp.nov., isolated from oil-contaminated soil.</title>
        <authorList>
            <person name="Wang L."/>
            <person name="Chen L."/>
        </authorList>
    </citation>
    <scope>NUCLEOTIDE SEQUENCE [LARGE SCALE GENOMIC DNA]</scope>
    <source>
        <strain evidence="3 4">FW-11</strain>
    </source>
</reference>
<dbReference type="SUPFAM" id="SSF51735">
    <property type="entry name" value="NAD(P)-binding Rossmann-fold domains"/>
    <property type="match status" value="1"/>
</dbReference>
<evidence type="ECO:0000313" key="4">
    <source>
        <dbReference type="Proteomes" id="UP000244162"/>
    </source>
</evidence>
<dbReference type="EMBL" id="NWBU01000017">
    <property type="protein sequence ID" value="PTQ07863.1"/>
    <property type="molecule type" value="Genomic_DNA"/>
</dbReference>
<accession>A0A2T5FUB4</accession>
<dbReference type="Proteomes" id="UP000244162">
    <property type="component" value="Unassembled WGS sequence"/>
</dbReference>
<name>A0A2T5FUB4_9SPHN</name>
<organism evidence="3 4">
    <name type="scientific">Sphingomonas oleivorans</name>
    <dbReference type="NCBI Taxonomy" id="1735121"/>
    <lineage>
        <taxon>Bacteria</taxon>
        <taxon>Pseudomonadati</taxon>
        <taxon>Pseudomonadota</taxon>
        <taxon>Alphaproteobacteria</taxon>
        <taxon>Sphingomonadales</taxon>
        <taxon>Sphingomonadaceae</taxon>
        <taxon>Sphingomonas</taxon>
    </lineage>
</organism>
<dbReference type="InterPro" id="IPR036291">
    <property type="entry name" value="NAD(P)-bd_dom_sf"/>
</dbReference>
<dbReference type="RefSeq" id="WP_107969839.1">
    <property type="nucleotide sequence ID" value="NZ_NWBU01000017.1"/>
</dbReference>
<dbReference type="InterPro" id="IPR028939">
    <property type="entry name" value="P5C_Rdtase_cat_N"/>
</dbReference>
<gene>
    <name evidence="3" type="ORF">CLG96_17170</name>
</gene>
<dbReference type="PANTHER" id="PTHR14239">
    <property type="entry name" value="DUDULIN-RELATED"/>
    <property type="match status" value="1"/>
</dbReference>
<proteinExistence type="predicted"/>
<keyword evidence="4" id="KW-1185">Reference proteome</keyword>
<dbReference type="AlphaFoldDB" id="A0A2T5FUB4"/>
<protein>
    <submittedName>
        <fullName evidence="3">NADP oxidoreductase</fullName>
    </submittedName>
</protein>
<comment type="caution">
    <text evidence="3">The sequence shown here is derived from an EMBL/GenBank/DDBJ whole genome shotgun (WGS) entry which is preliminary data.</text>
</comment>
<dbReference type="Gene3D" id="3.40.50.720">
    <property type="entry name" value="NAD(P)-binding Rossmann-like Domain"/>
    <property type="match status" value="1"/>
</dbReference>
<dbReference type="OrthoDB" id="7557417at2"/>
<dbReference type="GO" id="GO:0016491">
    <property type="term" value="F:oxidoreductase activity"/>
    <property type="evidence" value="ECO:0007669"/>
    <property type="project" value="UniProtKB-KW"/>
</dbReference>
<evidence type="ECO:0000313" key="3">
    <source>
        <dbReference type="EMBL" id="PTQ07863.1"/>
    </source>
</evidence>
<evidence type="ECO:0000259" key="2">
    <source>
        <dbReference type="Pfam" id="PF03807"/>
    </source>
</evidence>
<feature type="domain" description="Pyrroline-5-carboxylate reductase catalytic N-terminal" evidence="2">
    <location>
        <begin position="3"/>
        <end position="91"/>
    </location>
</feature>
<dbReference type="Pfam" id="PF03807">
    <property type="entry name" value="F420_oxidored"/>
    <property type="match status" value="1"/>
</dbReference>
<evidence type="ECO:0000256" key="1">
    <source>
        <dbReference type="ARBA" id="ARBA00023002"/>
    </source>
</evidence>
<dbReference type="InterPro" id="IPR051267">
    <property type="entry name" value="STEAP_metalloreductase"/>
</dbReference>
<sequence length="198" mass="20134">MTYAIIGAGAIGTALARQFARKSIPVKIANSRGPASIVALASELGANIQPAELTEALAADVVILAVPFTAVEDTVKAAGPWNGRIVIDATNAINFTDFSPADLGGRLSSEIVAQAVSGARLVKAFNTLPAAVLADVPDGPNGRRTIFVSSNDTTASKTVEGLADSLGFAPIALGKLAEGGRLQQFGGALMVHSLIKQG</sequence>